<accession>A0A150XT83</accession>
<dbReference type="OrthoDB" id="1522670at2"/>
<dbReference type="GO" id="GO:0098797">
    <property type="term" value="C:plasma membrane protein complex"/>
    <property type="evidence" value="ECO:0007669"/>
    <property type="project" value="TreeGrafter"/>
</dbReference>
<dbReference type="EMBL" id="LQZQ01000001">
    <property type="protein sequence ID" value="KYG81937.1"/>
    <property type="molecule type" value="Genomic_DNA"/>
</dbReference>
<keyword evidence="3" id="KW-1003">Cell membrane</keyword>
<keyword evidence="5 7" id="KW-1133">Transmembrane helix</keyword>
<feature type="transmembrane region" description="Helical" evidence="7">
    <location>
        <begin position="324"/>
        <end position="349"/>
    </location>
</feature>
<evidence type="ECO:0000256" key="7">
    <source>
        <dbReference type="SAM" id="Phobius"/>
    </source>
</evidence>
<comment type="similarity">
    <text evidence="2">Belongs to the ABC-4 integral membrane protein family. LolC/E subfamily.</text>
</comment>
<dbReference type="RefSeq" id="WP_062587633.1">
    <property type="nucleotide sequence ID" value="NZ_LQZQ01000001.1"/>
</dbReference>
<feature type="transmembrane region" description="Helical" evidence="7">
    <location>
        <begin position="26"/>
        <end position="48"/>
    </location>
</feature>
<dbReference type="PANTHER" id="PTHR30489">
    <property type="entry name" value="LIPOPROTEIN-RELEASING SYSTEM TRANSMEMBRANE PROTEIN LOLE"/>
    <property type="match status" value="1"/>
</dbReference>
<evidence type="ECO:0000256" key="5">
    <source>
        <dbReference type="ARBA" id="ARBA00022989"/>
    </source>
</evidence>
<evidence type="ECO:0000256" key="1">
    <source>
        <dbReference type="ARBA" id="ARBA00004651"/>
    </source>
</evidence>
<comment type="subcellular location">
    <subcellularLocation>
        <location evidence="1">Cell membrane</location>
        <topology evidence="1">Multi-pass membrane protein</topology>
    </subcellularLocation>
</comment>
<reference evidence="10" key="1">
    <citation type="submission" date="2016-01" db="EMBL/GenBank/DDBJ databases">
        <title>Genome sequencing of Roseivirga ehrenbergii KMM 6017.</title>
        <authorList>
            <person name="Selvaratnam C."/>
            <person name="Thevarajoo S."/>
            <person name="Goh K.M."/>
            <person name="Ee R."/>
            <person name="Chan K.-G."/>
            <person name="Chong C.S."/>
        </authorList>
    </citation>
    <scope>NUCLEOTIDE SEQUENCE [LARGE SCALE GENOMIC DNA]</scope>
    <source>
        <strain evidence="10">KMM 6017</strain>
    </source>
</reference>
<dbReference type="Pfam" id="PF12704">
    <property type="entry name" value="MacB_PCD"/>
    <property type="match status" value="1"/>
</dbReference>
<evidence type="ECO:0000256" key="6">
    <source>
        <dbReference type="ARBA" id="ARBA00023136"/>
    </source>
</evidence>
<dbReference type="Proteomes" id="UP000075583">
    <property type="component" value="Unassembled WGS sequence"/>
</dbReference>
<comment type="caution">
    <text evidence="10">The sequence shown here is derived from an EMBL/GenBank/DDBJ whole genome shotgun (WGS) entry which is preliminary data.</text>
</comment>
<evidence type="ECO:0000313" key="10">
    <source>
        <dbReference type="EMBL" id="KYG81937.1"/>
    </source>
</evidence>
<dbReference type="InterPro" id="IPR003838">
    <property type="entry name" value="ABC3_permease_C"/>
</dbReference>
<dbReference type="Pfam" id="PF02687">
    <property type="entry name" value="FtsX"/>
    <property type="match status" value="1"/>
</dbReference>
<name>A0A150XT83_ROSEK</name>
<evidence type="ECO:0000259" key="8">
    <source>
        <dbReference type="Pfam" id="PF02687"/>
    </source>
</evidence>
<protein>
    <submittedName>
        <fullName evidence="10">ABC transporter permease</fullName>
    </submittedName>
</protein>
<keyword evidence="6 7" id="KW-0472">Membrane</keyword>
<evidence type="ECO:0000259" key="9">
    <source>
        <dbReference type="Pfam" id="PF12704"/>
    </source>
</evidence>
<evidence type="ECO:0000313" key="11">
    <source>
        <dbReference type="Proteomes" id="UP000075583"/>
    </source>
</evidence>
<proteinExistence type="inferred from homology"/>
<dbReference type="InterPro" id="IPR025857">
    <property type="entry name" value="MacB_PCD"/>
</dbReference>
<keyword evidence="4 7" id="KW-0812">Transmembrane</keyword>
<feature type="domain" description="ABC3 transporter permease C-terminal" evidence="8">
    <location>
        <begin position="272"/>
        <end position="397"/>
    </location>
</feature>
<gene>
    <name evidence="10" type="ORF">MB14_00650</name>
</gene>
<dbReference type="GO" id="GO:0044874">
    <property type="term" value="P:lipoprotein localization to outer membrane"/>
    <property type="evidence" value="ECO:0007669"/>
    <property type="project" value="TreeGrafter"/>
</dbReference>
<organism evidence="10 11">
    <name type="scientific">Roseivirga ehrenbergii (strain DSM 102268 / JCM 13514 / KCTC 12282 / NCIMB 14502 / KMM 6017)</name>
    <dbReference type="NCBI Taxonomy" id="279360"/>
    <lineage>
        <taxon>Bacteria</taxon>
        <taxon>Pseudomonadati</taxon>
        <taxon>Bacteroidota</taxon>
        <taxon>Cytophagia</taxon>
        <taxon>Cytophagales</taxon>
        <taxon>Roseivirgaceae</taxon>
        <taxon>Roseivirga</taxon>
    </lineage>
</organism>
<keyword evidence="11" id="KW-1185">Reference proteome</keyword>
<dbReference type="STRING" id="279360.MB14_00650"/>
<feature type="transmembrane region" description="Helical" evidence="7">
    <location>
        <begin position="272"/>
        <end position="294"/>
    </location>
</feature>
<feature type="domain" description="MacB-like periplasmic core" evidence="9">
    <location>
        <begin position="26"/>
        <end position="239"/>
    </location>
</feature>
<evidence type="ECO:0000256" key="2">
    <source>
        <dbReference type="ARBA" id="ARBA00005236"/>
    </source>
</evidence>
<dbReference type="PANTHER" id="PTHR30489:SF0">
    <property type="entry name" value="LIPOPROTEIN-RELEASING SYSTEM TRANSMEMBRANE PROTEIN LOLE"/>
    <property type="match status" value="1"/>
</dbReference>
<dbReference type="AlphaFoldDB" id="A0A150XT83"/>
<evidence type="ECO:0000256" key="4">
    <source>
        <dbReference type="ARBA" id="ARBA00022692"/>
    </source>
</evidence>
<dbReference type="InterPro" id="IPR051447">
    <property type="entry name" value="Lipoprotein-release_system"/>
</dbReference>
<sequence length="404" mass="45310">MNLPYFIAKRISNPGDNSFSAVIHKIAIASVALGLAIMMIAFFVLGGFQENIKDKIFSFSGHIQIKKFSLNNSYEEEPIVVEPNRLKAVATDPYVVHVQEYAHKPGLISKDGEVYGVLFKGVAPSFNEALFDKYMVEGEFISFNDSTSTDVMVSSKMAKNLGLKIGDKVINYFIMDPPKTRRVTVKGIYSTGLDTFDDQMMIGDINVVRSLNGWKNDEVGGYEVYLKNIDDIAAADDAIIGELSVEHYTERVDEKFVQIFDWLNLLSKNVSIFIWLILLVASFNMVSVLFILIMERTQMIGTFKALGASNSLIRRIFSYNGFRLVLKGLLVGNAIAIGFALLQDFFHIIPLDAANYYMEYVPIEWDWSVTIGLNLLTLILVSFVLIIPTAIIARIKPVTAIRFD</sequence>
<feature type="transmembrane region" description="Helical" evidence="7">
    <location>
        <begin position="369"/>
        <end position="393"/>
    </location>
</feature>
<evidence type="ECO:0000256" key="3">
    <source>
        <dbReference type="ARBA" id="ARBA00022475"/>
    </source>
</evidence>